<dbReference type="RefSeq" id="WP_304559574.1">
    <property type="nucleotide sequence ID" value="NZ_JAUQSZ010000001.1"/>
</dbReference>
<dbReference type="PANTHER" id="PTHR43285">
    <property type="entry name" value="ANTHRANILATE PHOSPHORIBOSYLTRANSFERASE"/>
    <property type="match status" value="1"/>
</dbReference>
<comment type="catalytic activity">
    <reaction evidence="4">
        <text>N-(5-phospho-beta-D-ribosyl)anthranilate + diphosphate = 5-phospho-alpha-D-ribose 1-diphosphate + anthranilate</text>
        <dbReference type="Rhea" id="RHEA:11768"/>
        <dbReference type="ChEBI" id="CHEBI:16567"/>
        <dbReference type="ChEBI" id="CHEBI:18277"/>
        <dbReference type="ChEBI" id="CHEBI:33019"/>
        <dbReference type="ChEBI" id="CHEBI:58017"/>
        <dbReference type="EC" id="2.4.2.18"/>
    </reaction>
</comment>
<keyword evidence="1 4" id="KW-0328">Glycosyltransferase</keyword>
<evidence type="ECO:0000256" key="3">
    <source>
        <dbReference type="ARBA" id="ARBA00022822"/>
    </source>
</evidence>
<accession>A0ABT8ZUA9</accession>
<dbReference type="NCBIfam" id="TIGR01245">
    <property type="entry name" value="trpD"/>
    <property type="match status" value="1"/>
</dbReference>
<evidence type="ECO:0000259" key="6">
    <source>
        <dbReference type="Pfam" id="PF02885"/>
    </source>
</evidence>
<dbReference type="GO" id="GO:0004048">
    <property type="term" value="F:anthranilate phosphoribosyltransferase activity"/>
    <property type="evidence" value="ECO:0007669"/>
    <property type="project" value="UniProtKB-EC"/>
</dbReference>
<sequence length="342" mass="34629">MSTAPPLTPPVNGRGIRLLPETRAPLSHEDAADAFAAILDGKASDEAIAAFLIGLSERGETSIEIAEAARAMRARMIPIEAPAGAIDVCGTGGDGQHTLNVSTAVAIVVAAAGVPVAKHGNRAASSKAGAADTLEALGLDMDAAALKAEASLRDLGIAFLFAVNHHPAMKRIAPIRKAIGRRTVFNLMGPLANPARVTRQLLGIARPDYAQVYAEALTLLGAEAAAIVAGEEGLDELSCAGPSIVANVGTASLPARITPEDAGLPRHPLAAIRGGDAAENAAALRRLLAGESGAYRDAVLLNAAAALVVAGRADTLPEGASAAAAVIDSGAANRLLDQWIAY</sequence>
<keyword evidence="4" id="KW-0057">Aromatic amino acid biosynthesis</keyword>
<reference evidence="7" key="1">
    <citation type="submission" date="2023-07" db="EMBL/GenBank/DDBJ databases">
        <authorList>
            <person name="Kim M.K."/>
        </authorList>
    </citation>
    <scope>NUCLEOTIDE SEQUENCE</scope>
    <source>
        <strain evidence="7">CA1-15</strain>
    </source>
</reference>
<feature type="binding site" evidence="4">
    <location>
        <position position="90"/>
    </location>
    <ligand>
        <name>5-phospho-alpha-D-ribose 1-diphosphate</name>
        <dbReference type="ChEBI" id="CHEBI:58017"/>
    </ligand>
</feature>
<evidence type="ECO:0000256" key="1">
    <source>
        <dbReference type="ARBA" id="ARBA00022676"/>
    </source>
</evidence>
<name>A0ABT8ZUA9_9SPHN</name>
<feature type="binding site" evidence="4">
    <location>
        <position position="90"/>
    </location>
    <ligand>
        <name>anthranilate</name>
        <dbReference type="ChEBI" id="CHEBI:16567"/>
        <label>1</label>
    </ligand>
</feature>
<evidence type="ECO:0000256" key="4">
    <source>
        <dbReference type="HAMAP-Rule" id="MF_00211"/>
    </source>
</evidence>
<comment type="pathway">
    <text evidence="4">Amino-acid biosynthesis; L-tryptophan biosynthesis; L-tryptophan from chorismate: step 2/5.</text>
</comment>
<comment type="caution">
    <text evidence="4">Lacks conserved residue(s) required for the propagation of feature annotation.</text>
</comment>
<dbReference type="InterPro" id="IPR005940">
    <property type="entry name" value="Anthranilate_Pribosyl_Tfrase"/>
</dbReference>
<feature type="domain" description="Glycosyl transferase family 3 N-terminal" evidence="6">
    <location>
        <begin position="24"/>
        <end position="75"/>
    </location>
</feature>
<comment type="cofactor">
    <cofactor evidence="4">
        <name>Mg(2+)</name>
        <dbReference type="ChEBI" id="CHEBI:18420"/>
    </cofactor>
    <text evidence="4">Binds 2 magnesium ions per monomer.</text>
</comment>
<feature type="binding site" evidence="4">
    <location>
        <position position="130"/>
    </location>
    <ligand>
        <name>5-phospho-alpha-D-ribose 1-diphosphate</name>
        <dbReference type="ChEBI" id="CHEBI:58017"/>
    </ligand>
</feature>
<organism evidence="7 8">
    <name type="scientific">Sphingomonas immobilis</name>
    <dbReference type="NCBI Taxonomy" id="3063997"/>
    <lineage>
        <taxon>Bacteria</taxon>
        <taxon>Pseudomonadati</taxon>
        <taxon>Pseudomonadota</taxon>
        <taxon>Alphaproteobacteria</taxon>
        <taxon>Sphingomonadales</taxon>
        <taxon>Sphingomonadaceae</taxon>
        <taxon>Sphingomonas</taxon>
    </lineage>
</organism>
<keyword evidence="2 4" id="KW-0808">Transferase</keyword>
<dbReference type="EC" id="2.4.2.18" evidence="4"/>
<comment type="subunit">
    <text evidence="4">Homodimer.</text>
</comment>
<protein>
    <recommendedName>
        <fullName evidence="4">Anthranilate phosphoribosyltransferase</fullName>
        <ecNumber evidence="4">2.4.2.18</ecNumber>
    </recommendedName>
</protein>
<evidence type="ECO:0000259" key="5">
    <source>
        <dbReference type="Pfam" id="PF00591"/>
    </source>
</evidence>
<dbReference type="SUPFAM" id="SSF47648">
    <property type="entry name" value="Nucleoside phosphorylase/phosphoribosyltransferase N-terminal domain"/>
    <property type="match status" value="1"/>
</dbReference>
<proteinExistence type="inferred from homology"/>
<dbReference type="Gene3D" id="3.40.1030.10">
    <property type="entry name" value="Nucleoside phosphorylase/phosphoribosyltransferase catalytic domain"/>
    <property type="match status" value="1"/>
</dbReference>
<dbReference type="InterPro" id="IPR000312">
    <property type="entry name" value="Glycosyl_Trfase_fam3"/>
</dbReference>
<keyword evidence="4" id="KW-0460">Magnesium</keyword>
<comment type="caution">
    <text evidence="7">The sequence shown here is derived from an EMBL/GenBank/DDBJ whole genome shotgun (WGS) entry which is preliminary data.</text>
</comment>
<dbReference type="Proteomes" id="UP001176468">
    <property type="component" value="Unassembled WGS sequence"/>
</dbReference>
<feature type="binding site" evidence="4">
    <location>
        <position position="235"/>
    </location>
    <ligand>
        <name>Mg(2+)</name>
        <dbReference type="ChEBI" id="CHEBI:18420"/>
        <label>2</label>
    </ligand>
</feature>
<feature type="binding site" evidence="4">
    <location>
        <position position="236"/>
    </location>
    <ligand>
        <name>Mg(2+)</name>
        <dbReference type="ChEBI" id="CHEBI:18420"/>
        <label>1</label>
    </ligand>
</feature>
<dbReference type="EMBL" id="JAUQSZ010000001">
    <property type="protein sequence ID" value="MDO7841155.1"/>
    <property type="molecule type" value="Genomic_DNA"/>
</dbReference>
<feature type="binding site" evidence="4">
    <location>
        <position position="102"/>
    </location>
    <ligand>
        <name>Mg(2+)</name>
        <dbReference type="ChEBI" id="CHEBI:18420"/>
        <label>1</label>
    </ligand>
</feature>
<feature type="domain" description="Glycosyl transferase family 3" evidence="5">
    <location>
        <begin position="85"/>
        <end position="332"/>
    </location>
</feature>
<feature type="binding site" evidence="4">
    <location>
        <begin position="118"/>
        <end position="126"/>
    </location>
    <ligand>
        <name>5-phospho-alpha-D-ribose 1-diphosphate</name>
        <dbReference type="ChEBI" id="CHEBI:58017"/>
    </ligand>
</feature>
<keyword evidence="8" id="KW-1185">Reference proteome</keyword>
<keyword evidence="4" id="KW-0479">Metal-binding</keyword>
<dbReference type="InterPro" id="IPR036320">
    <property type="entry name" value="Glycosyl_Trfase_fam3_N_dom_sf"/>
</dbReference>
<keyword evidence="3 4" id="KW-0822">Tryptophan biosynthesis</keyword>
<dbReference type="SUPFAM" id="SSF52418">
    <property type="entry name" value="Nucleoside phosphorylase/phosphoribosyltransferase catalytic domain"/>
    <property type="match status" value="1"/>
</dbReference>
<feature type="binding site" evidence="4">
    <location>
        <begin position="93"/>
        <end position="94"/>
    </location>
    <ligand>
        <name>5-phospho-alpha-D-ribose 1-diphosphate</name>
        <dbReference type="ChEBI" id="CHEBI:58017"/>
    </ligand>
</feature>
<feature type="binding site" evidence="4">
    <location>
        <position position="98"/>
    </location>
    <ligand>
        <name>5-phospho-alpha-D-ribose 1-diphosphate</name>
        <dbReference type="ChEBI" id="CHEBI:58017"/>
    </ligand>
</feature>
<dbReference type="Gene3D" id="1.20.970.10">
    <property type="entry name" value="Transferase, Pyrimidine Nucleoside Phosphorylase, Chain C"/>
    <property type="match status" value="1"/>
</dbReference>
<dbReference type="PANTHER" id="PTHR43285:SF2">
    <property type="entry name" value="ANTHRANILATE PHOSPHORIBOSYLTRANSFERASE"/>
    <property type="match status" value="1"/>
</dbReference>
<dbReference type="Pfam" id="PF02885">
    <property type="entry name" value="Glycos_trans_3N"/>
    <property type="match status" value="1"/>
</dbReference>
<comment type="function">
    <text evidence="4">Catalyzes the transfer of the phosphoribosyl group of 5-phosphorylribose-1-pyrophosphate (PRPP) to anthranilate to yield N-(5'-phosphoribosyl)-anthranilate (PRA).</text>
</comment>
<comment type="similarity">
    <text evidence="4">Belongs to the anthranilate phosphoribosyltransferase family.</text>
</comment>
<gene>
    <name evidence="4 7" type="primary">trpD</name>
    <name evidence="7" type="ORF">Q5H94_02350</name>
</gene>
<evidence type="ECO:0000313" key="8">
    <source>
        <dbReference type="Proteomes" id="UP001176468"/>
    </source>
</evidence>
<keyword evidence="4" id="KW-0028">Amino-acid biosynthesis</keyword>
<dbReference type="HAMAP" id="MF_00211">
    <property type="entry name" value="TrpD"/>
    <property type="match status" value="1"/>
</dbReference>
<feature type="binding site" evidence="4">
    <location>
        <position position="236"/>
    </location>
    <ligand>
        <name>Mg(2+)</name>
        <dbReference type="ChEBI" id="CHEBI:18420"/>
        <label>2</label>
    </ligand>
</feature>
<dbReference type="InterPro" id="IPR017459">
    <property type="entry name" value="Glycosyl_Trfase_fam3_N_dom"/>
</dbReference>
<evidence type="ECO:0000313" key="7">
    <source>
        <dbReference type="EMBL" id="MDO7841155.1"/>
    </source>
</evidence>
<dbReference type="Pfam" id="PF00591">
    <property type="entry name" value="Glycos_transf_3"/>
    <property type="match status" value="1"/>
</dbReference>
<dbReference type="InterPro" id="IPR035902">
    <property type="entry name" value="Nuc_phospho_transferase"/>
</dbReference>
<feature type="binding site" evidence="4">
    <location>
        <position position="176"/>
    </location>
    <ligand>
        <name>anthranilate</name>
        <dbReference type="ChEBI" id="CHEBI:16567"/>
        <label>2</label>
    </ligand>
</feature>
<feature type="binding site" evidence="4">
    <location>
        <position position="121"/>
    </location>
    <ligand>
        <name>anthranilate</name>
        <dbReference type="ChEBI" id="CHEBI:16567"/>
        <label>1</label>
    </ligand>
</feature>
<evidence type="ECO:0000256" key="2">
    <source>
        <dbReference type="ARBA" id="ARBA00022679"/>
    </source>
</evidence>
<feature type="binding site" evidence="4">
    <location>
        <begin position="100"/>
        <end position="103"/>
    </location>
    <ligand>
        <name>5-phospho-alpha-D-ribose 1-diphosphate</name>
        <dbReference type="ChEBI" id="CHEBI:58017"/>
    </ligand>
</feature>